<dbReference type="Proteomes" id="UP000222788">
    <property type="component" value="Unassembled WGS sequence"/>
</dbReference>
<sequence length="218" mass="24548">MLVEEIAPQISVDPATIAASRRWLQDAEIMANIIYVRDSILIAELPNIEEVPFHEWCEEFETTIIVTKTSALFDSSPLECDTPQFLVARKTWARELRRCSPKTYFPNNITLLEMLQSIHKTAKLSKAAVASAALTEICSIRITNLGDLGRLIPYLQPRIPLCEMLVKNLPKCLGLLFYSQLESIHPTLAKNLLECDTSHEIMKMISDVAVQIVTPDIP</sequence>
<proteinExistence type="predicted"/>
<gene>
    <name evidence="1" type="ORF">CFIMG_008208RA00001</name>
</gene>
<evidence type="ECO:0000313" key="1">
    <source>
        <dbReference type="EMBL" id="PHH53429.1"/>
    </source>
</evidence>
<dbReference type="AlphaFoldDB" id="A0A2C5WX79"/>
<accession>A0A2C5WX79</accession>
<comment type="caution">
    <text evidence="1">The sequence shown here is derived from an EMBL/GenBank/DDBJ whole genome shotgun (WGS) entry which is preliminary data.</text>
</comment>
<reference evidence="1 2" key="1">
    <citation type="journal article" date="2013" name="Fungal Biol.">
        <title>Analysis of microsatellite markers in the genome of the plant pathogen Ceratocystis fimbriata.</title>
        <authorList>
            <person name="Simpson M.C."/>
            <person name="Wilken P.M."/>
            <person name="Coetzee M.P."/>
            <person name="Wingfield M.J."/>
            <person name="Wingfield B.D."/>
        </authorList>
    </citation>
    <scope>NUCLEOTIDE SEQUENCE [LARGE SCALE GENOMIC DNA]</scope>
    <source>
        <strain evidence="1 2">CBS 114723</strain>
    </source>
</reference>
<evidence type="ECO:0000313" key="2">
    <source>
        <dbReference type="Proteomes" id="UP000222788"/>
    </source>
</evidence>
<organism evidence="1 2">
    <name type="scientific">Ceratocystis fimbriata CBS 114723</name>
    <dbReference type="NCBI Taxonomy" id="1035309"/>
    <lineage>
        <taxon>Eukaryota</taxon>
        <taxon>Fungi</taxon>
        <taxon>Dikarya</taxon>
        <taxon>Ascomycota</taxon>
        <taxon>Pezizomycotina</taxon>
        <taxon>Sordariomycetes</taxon>
        <taxon>Hypocreomycetidae</taxon>
        <taxon>Microascales</taxon>
        <taxon>Ceratocystidaceae</taxon>
        <taxon>Ceratocystis</taxon>
    </lineage>
</organism>
<name>A0A2C5WX79_9PEZI</name>
<protein>
    <submittedName>
        <fullName evidence="1">Uncharacterized protein</fullName>
    </submittedName>
</protein>
<dbReference type="EMBL" id="APWK03000044">
    <property type="protein sequence ID" value="PHH53429.1"/>
    <property type="molecule type" value="Genomic_DNA"/>
</dbReference>
<reference evidence="1 2" key="2">
    <citation type="journal article" date="2013" name="IMA Fungus">
        <title>IMA Genome-F 1: Ceratocystis fimbriata: Draft nuclear genome sequence for the plant pathogen, Ceratocystis fimbriata.</title>
        <authorList>
            <person name="Wilken P.M."/>
            <person name="Steenkamp E.T."/>
            <person name="Wingfield M.J."/>
            <person name="de Beer Z.W."/>
            <person name="Wingfield B.D."/>
        </authorList>
    </citation>
    <scope>NUCLEOTIDE SEQUENCE [LARGE SCALE GENOMIC DNA]</scope>
    <source>
        <strain evidence="1 2">CBS 114723</strain>
    </source>
</reference>
<keyword evidence="2" id="KW-1185">Reference proteome</keyword>